<keyword evidence="3" id="KW-1185">Reference proteome</keyword>
<feature type="compositionally biased region" description="Polar residues" evidence="1">
    <location>
        <begin position="494"/>
        <end position="512"/>
    </location>
</feature>
<protein>
    <submittedName>
        <fullName evidence="2">Phage portal protein</fullName>
    </submittedName>
</protein>
<gene>
    <name evidence="2" type="ORF">OUY18_13255</name>
</gene>
<dbReference type="Proteomes" id="UP001082703">
    <property type="component" value="Unassembled WGS sequence"/>
</dbReference>
<organism evidence="2 3">
    <name type="scientific">Caproiciproducens galactitolivorans</name>
    <dbReference type="NCBI Taxonomy" id="642589"/>
    <lineage>
        <taxon>Bacteria</taxon>
        <taxon>Bacillati</taxon>
        <taxon>Bacillota</taxon>
        <taxon>Clostridia</taxon>
        <taxon>Eubacteriales</taxon>
        <taxon>Acutalibacteraceae</taxon>
        <taxon>Caproiciproducens</taxon>
    </lineage>
</organism>
<evidence type="ECO:0000313" key="2">
    <source>
        <dbReference type="EMBL" id="MCY1715216.1"/>
    </source>
</evidence>
<reference evidence="2 3" key="1">
    <citation type="submission" date="2022-11" db="EMBL/GenBank/DDBJ databases">
        <authorList>
            <person name="Caiyu Z."/>
        </authorList>
    </citation>
    <scope>NUCLEOTIDE SEQUENCE [LARGE SCALE GENOMIC DNA]</scope>
    <source>
        <strain evidence="2 3">YR-4</strain>
    </source>
</reference>
<proteinExistence type="predicted"/>
<dbReference type="Pfam" id="PF05133">
    <property type="entry name" value="SPP1_portal"/>
    <property type="match status" value="1"/>
</dbReference>
<dbReference type="InterPro" id="IPR021145">
    <property type="entry name" value="Portal_protein_SPP1_Gp6-like"/>
</dbReference>
<sequence>MLQMTVPQLKSYNAENIDELLNIIQPILAHRVSLYQRYARKLNENESMHGEKDESGKEKRIIPFEYYIVNMMQGYLGGKAPMYSISTPSDYALSKRQKGFLEKFFSTIGAETMAQKQTDKRKRAYVKDYSEVLDYIQRYNDDAATFIELIHDYITMTAAYLYIYENSDNEIVYTRFDAKQTVAIFDYSTPANLIGLVRTWKQKNAGQEEIDVVELITDEFRTTYTDNIQTDQEDLQWRDIPCVAFESPDGIAVFEPALSPIKTYEQITNNIANMTQYNDSAKLILKGYTFETPAMIPDPNDDTKEIPNPARAAEEAAIMKAISLAVGDQGDISWLLKEVNYDGLMSVLKNQHELITMLTGVPNMTDEAFSNADNASALGYKLYALDQYSATADRVFKKGLLRLWEVITNRLNLKGAQFDFRDIVITLQRNIPTDKDKSLDRALTAYSGGLISQETALNESQLEVDAQEEMERQRNERDDDYQENVRRVREHADSVQNSDNEYDQQQDTQSAAGQKESA</sequence>
<name>A0ABT4BWD6_9FIRM</name>
<feature type="region of interest" description="Disordered" evidence="1">
    <location>
        <begin position="465"/>
        <end position="518"/>
    </location>
</feature>
<dbReference type="RefSeq" id="WP_268059252.1">
    <property type="nucleotide sequence ID" value="NZ_JAPOHA010000018.1"/>
</dbReference>
<evidence type="ECO:0000256" key="1">
    <source>
        <dbReference type="SAM" id="MobiDB-lite"/>
    </source>
</evidence>
<comment type="caution">
    <text evidence="2">The sequence shown here is derived from an EMBL/GenBank/DDBJ whole genome shotgun (WGS) entry which is preliminary data.</text>
</comment>
<dbReference type="EMBL" id="JAPOHA010000018">
    <property type="protein sequence ID" value="MCY1715216.1"/>
    <property type="molecule type" value="Genomic_DNA"/>
</dbReference>
<accession>A0ABT4BWD6</accession>
<feature type="compositionally biased region" description="Basic and acidic residues" evidence="1">
    <location>
        <begin position="469"/>
        <end position="493"/>
    </location>
</feature>
<evidence type="ECO:0000313" key="3">
    <source>
        <dbReference type="Proteomes" id="UP001082703"/>
    </source>
</evidence>